<keyword evidence="4" id="KW-0732">Signal</keyword>
<proteinExistence type="predicted"/>
<dbReference type="InterPro" id="IPR008969">
    <property type="entry name" value="CarboxyPept-like_regulatory"/>
</dbReference>
<evidence type="ECO:0000256" key="1">
    <source>
        <dbReference type="ARBA" id="ARBA00004442"/>
    </source>
</evidence>
<comment type="subcellular location">
    <subcellularLocation>
        <location evidence="1">Cell outer membrane</location>
    </subcellularLocation>
</comment>
<feature type="domain" description="TonB-dependent receptor plug" evidence="5">
    <location>
        <begin position="124"/>
        <end position="214"/>
    </location>
</feature>
<feature type="chain" id="PRO_5012002397" evidence="4">
    <location>
        <begin position="19"/>
        <end position="747"/>
    </location>
</feature>
<evidence type="ECO:0000256" key="2">
    <source>
        <dbReference type="ARBA" id="ARBA00023136"/>
    </source>
</evidence>
<protein>
    <submittedName>
        <fullName evidence="6">Outer membrane receptor for ferrienterochelin and colicins</fullName>
    </submittedName>
</protein>
<evidence type="ECO:0000256" key="4">
    <source>
        <dbReference type="SAM" id="SignalP"/>
    </source>
</evidence>
<dbReference type="Gene3D" id="2.60.40.1120">
    <property type="entry name" value="Carboxypeptidase-like, regulatory domain"/>
    <property type="match status" value="1"/>
</dbReference>
<feature type="signal peptide" evidence="4">
    <location>
        <begin position="1"/>
        <end position="18"/>
    </location>
</feature>
<evidence type="ECO:0000259" key="5">
    <source>
        <dbReference type="Pfam" id="PF07715"/>
    </source>
</evidence>
<name>A0A1M5J0H7_9BACT</name>
<gene>
    <name evidence="6" type="ORF">SAMN05444008_1273</name>
</gene>
<keyword evidence="7" id="KW-1185">Reference proteome</keyword>
<dbReference type="RefSeq" id="WP_083596742.1">
    <property type="nucleotide sequence ID" value="NZ_FQUO01000027.1"/>
</dbReference>
<accession>A0A1M5J0H7</accession>
<keyword evidence="2" id="KW-0472">Membrane</keyword>
<dbReference type="Pfam" id="PF13715">
    <property type="entry name" value="CarbopepD_reg_2"/>
    <property type="match status" value="1"/>
</dbReference>
<dbReference type="InterPro" id="IPR012910">
    <property type="entry name" value="Plug_dom"/>
</dbReference>
<dbReference type="SUPFAM" id="SSF49464">
    <property type="entry name" value="Carboxypeptidase regulatory domain-like"/>
    <property type="match status" value="1"/>
</dbReference>
<evidence type="ECO:0000256" key="3">
    <source>
        <dbReference type="ARBA" id="ARBA00023237"/>
    </source>
</evidence>
<dbReference type="EMBL" id="FQUO01000027">
    <property type="protein sequence ID" value="SHG34087.1"/>
    <property type="molecule type" value="Genomic_DNA"/>
</dbReference>
<dbReference type="SUPFAM" id="SSF56935">
    <property type="entry name" value="Porins"/>
    <property type="match status" value="1"/>
</dbReference>
<keyword evidence="3" id="KW-0998">Cell outer membrane</keyword>
<keyword evidence="6" id="KW-0675">Receptor</keyword>
<dbReference type="Pfam" id="PF07715">
    <property type="entry name" value="Plug"/>
    <property type="match status" value="1"/>
</dbReference>
<reference evidence="6 7" key="1">
    <citation type="submission" date="2016-11" db="EMBL/GenBank/DDBJ databases">
        <authorList>
            <person name="Jaros S."/>
            <person name="Januszkiewicz K."/>
            <person name="Wedrychowicz H."/>
        </authorList>
    </citation>
    <scope>NUCLEOTIDE SEQUENCE [LARGE SCALE GENOMIC DNA]</scope>
    <source>
        <strain evidence="6 7">DSM 26897</strain>
    </source>
</reference>
<sequence>MKLLLSLLLLSCSLWSQAQKAVSGTVKDSRGKVLPGVSITLKDTYDGATADSLGRFSFNTTEGGKQVLIASMMGYKSLELPLDLQATLSPLNLALKEDITEMKAVVISAGSFEAGDRKKGTVLTSIDIATTASGNADITGALKTLPGAQQVGESEGLFVRGGTAAETKTFIDGTLVNNFFFSSVPNVAQRSRFSPFIFKGTVFSTGGYSALYGQALSSALILESIDLPEQASANLGISMIGFSGGYQSLAKNKKSSFGGNYSYSDLRPAFSLIKQQQDFFQTPLFHNADFNFRIKTSHTGILKYYGYFNWSRLGFTTPSLDTLGYNDLFRLKNINTYHNLSWRESLGRGWKLQTGISFTYNRDTARSGLASEKQEEVLVKGMEFRNLGWNNRSEYFNAKLVLEKKLKGLSALRFGSELNQVDEQPLFTLYDGTRFSGKIRDNITAVFSEADVYLTNNLAAKVGGRLEHSSLMERTNLAPRVSVAYKVGSNGQASLAYGQFYQNPETRYLNGPTTLNFMRATHYIAQYQKVANDRTLRLELFQKDYDNLVKTSLQNNREMANSNKGFGYARGFEAFWRDKRTVKNLDYWVSYSYLDTERDFLNYPTAIQPSFAAKHTASVVVKRFVTQWKTGFNAAYNFNSPRPFFFIAPNGNGGNKFLDRGETPPYHNLSFSLNYLPALGKGGAKQSTVLVLSVSNILGLHQEYGRRYSFNGQRFEAILPPAKRFVFIGAFISFGVDRSQDVINSNL</sequence>
<dbReference type="OrthoDB" id="1075473at2"/>
<dbReference type="Proteomes" id="UP000184368">
    <property type="component" value="Unassembled WGS sequence"/>
</dbReference>
<dbReference type="AlphaFoldDB" id="A0A1M5J0H7"/>
<organism evidence="6 7">
    <name type="scientific">Cnuella takakiae</name>
    <dbReference type="NCBI Taxonomy" id="1302690"/>
    <lineage>
        <taxon>Bacteria</taxon>
        <taxon>Pseudomonadati</taxon>
        <taxon>Bacteroidota</taxon>
        <taxon>Chitinophagia</taxon>
        <taxon>Chitinophagales</taxon>
        <taxon>Chitinophagaceae</taxon>
        <taxon>Cnuella</taxon>
    </lineage>
</organism>
<dbReference type="GO" id="GO:0009279">
    <property type="term" value="C:cell outer membrane"/>
    <property type="evidence" value="ECO:0007669"/>
    <property type="project" value="UniProtKB-SubCell"/>
</dbReference>
<dbReference type="Gene3D" id="2.40.170.20">
    <property type="entry name" value="TonB-dependent receptor, beta-barrel domain"/>
    <property type="match status" value="1"/>
</dbReference>
<dbReference type="STRING" id="1302690.BUE76_05110"/>
<evidence type="ECO:0000313" key="6">
    <source>
        <dbReference type="EMBL" id="SHG34087.1"/>
    </source>
</evidence>
<dbReference type="InterPro" id="IPR036942">
    <property type="entry name" value="Beta-barrel_TonB_sf"/>
</dbReference>
<evidence type="ECO:0000313" key="7">
    <source>
        <dbReference type="Proteomes" id="UP000184368"/>
    </source>
</evidence>